<dbReference type="InterPro" id="IPR029055">
    <property type="entry name" value="Ntn_hydrolases_N"/>
</dbReference>
<protein>
    <recommendedName>
        <fullName evidence="3">Gamma-glutamyltransferase</fullName>
    </recommendedName>
</protein>
<dbReference type="PANTHER" id="PTHR43881">
    <property type="entry name" value="GAMMA-GLUTAMYLTRANSPEPTIDASE (AFU_ORTHOLOGUE AFUA_4G13580)"/>
    <property type="match status" value="1"/>
</dbReference>
<proteinExistence type="predicted"/>
<evidence type="ECO:0000313" key="1">
    <source>
        <dbReference type="EMBL" id="KAL3760054.1"/>
    </source>
</evidence>
<dbReference type="PRINTS" id="PR01210">
    <property type="entry name" value="GGTRANSPTASE"/>
</dbReference>
<keyword evidence="2" id="KW-1185">Reference proteome</keyword>
<dbReference type="Gene3D" id="3.60.20.40">
    <property type="match status" value="1"/>
</dbReference>
<organism evidence="1 2">
    <name type="scientific">Discostella pseudostelligera</name>
    <dbReference type="NCBI Taxonomy" id="259834"/>
    <lineage>
        <taxon>Eukaryota</taxon>
        <taxon>Sar</taxon>
        <taxon>Stramenopiles</taxon>
        <taxon>Ochrophyta</taxon>
        <taxon>Bacillariophyta</taxon>
        <taxon>Coscinodiscophyceae</taxon>
        <taxon>Thalassiosirophycidae</taxon>
        <taxon>Stephanodiscales</taxon>
        <taxon>Stephanodiscaceae</taxon>
        <taxon>Discostella</taxon>
    </lineage>
</organism>
<comment type="caution">
    <text evidence="1">The sequence shown here is derived from an EMBL/GenBank/DDBJ whole genome shotgun (WGS) entry which is preliminary data.</text>
</comment>
<dbReference type="SUPFAM" id="SSF56235">
    <property type="entry name" value="N-terminal nucleophile aminohydrolases (Ntn hydrolases)"/>
    <property type="match status" value="1"/>
</dbReference>
<reference evidence="1 2" key="1">
    <citation type="submission" date="2024-10" db="EMBL/GenBank/DDBJ databases">
        <title>Updated reference genomes for cyclostephanoid diatoms.</title>
        <authorList>
            <person name="Roberts W.R."/>
            <person name="Alverson A.J."/>
        </authorList>
    </citation>
    <scope>NUCLEOTIDE SEQUENCE [LARGE SCALE GENOMIC DNA]</scope>
    <source>
        <strain evidence="1 2">AJA232-27</strain>
    </source>
</reference>
<name>A0ABD3M7R8_9STRA</name>
<dbReference type="InterPro" id="IPR043138">
    <property type="entry name" value="GGT_lsub"/>
</dbReference>
<accession>A0ABD3M7R8</accession>
<gene>
    <name evidence="1" type="ORF">ACHAWU_006602</name>
</gene>
<sequence length="508" mass="55556">MFALWYDASNRKVSAINGSGRSPSNLTLDKVNQFYSSSSMLDLDSQFTMGVHAITVPGAAQGWEDVHRKYGSGRLTLLQVLEPAITLAREGFPVSTLTAMRWSEQMKCITKWYTKDEIARGQVEMSVDGKGKGPEPGQLFRNPHLANVMQSLGEHGARDGFYNAFPGKSIVDAIQKHGGTMTLDDLVNHTSTFPEPVKVRYHGIDVWEVPPNGQGIAGLIALEGITTVEENGYLYSDEPIIDGTTHPQSSCEMLHAQIEMMRLGFGDARAHVCDPDFAKQKESSAEWLLDKKRIFYRTLKLFNPDKATVQGMPDTSSCTVSFQAVDEEGNAMSFVNSNYMGFGTGLTPTNCGFTLQNRGGGFSLDSSHPNALEPNKRPYHTIIPAMLTHANSGHLYATVSNMGGFMQPQGHMQLVVNLLAHGFDPQTAIDAPRFCILDGTQNGIVYLEEGFHPKTIAKLKSMGHRIRANVSGHEREVFGRAQIIVKDPYTGVLCAGSDGRADGCALGY</sequence>
<evidence type="ECO:0000313" key="2">
    <source>
        <dbReference type="Proteomes" id="UP001530293"/>
    </source>
</evidence>
<dbReference type="Proteomes" id="UP001530293">
    <property type="component" value="Unassembled WGS sequence"/>
</dbReference>
<dbReference type="EMBL" id="JALLBG020000194">
    <property type="protein sequence ID" value="KAL3760054.1"/>
    <property type="molecule type" value="Genomic_DNA"/>
</dbReference>
<dbReference type="Gene3D" id="1.10.246.130">
    <property type="match status" value="1"/>
</dbReference>
<dbReference type="PANTHER" id="PTHR43881:SF1">
    <property type="entry name" value="GAMMA-GLUTAMYLTRANSPEPTIDASE (AFU_ORTHOLOGUE AFUA_4G13580)"/>
    <property type="match status" value="1"/>
</dbReference>
<dbReference type="InterPro" id="IPR052896">
    <property type="entry name" value="GGT-like_enzyme"/>
</dbReference>
<evidence type="ECO:0008006" key="3">
    <source>
        <dbReference type="Google" id="ProtNLM"/>
    </source>
</evidence>
<dbReference type="AlphaFoldDB" id="A0ABD3M7R8"/>
<dbReference type="InterPro" id="IPR043137">
    <property type="entry name" value="GGT_ssub_C"/>
</dbReference>
<dbReference type="Pfam" id="PF01019">
    <property type="entry name" value="G_glu_transpept"/>
    <property type="match status" value="1"/>
</dbReference>